<comment type="caution">
    <text evidence="2">The sequence shown here is derived from an EMBL/GenBank/DDBJ whole genome shotgun (WGS) entry which is preliminary data.</text>
</comment>
<reference evidence="2" key="1">
    <citation type="journal article" date="2014" name="Front. Microbiol.">
        <title>High frequency of phylogenetically diverse reductive dehalogenase-homologous genes in deep subseafloor sedimentary metagenomes.</title>
        <authorList>
            <person name="Kawai M."/>
            <person name="Futagami T."/>
            <person name="Toyoda A."/>
            <person name="Takaki Y."/>
            <person name="Nishi S."/>
            <person name="Hori S."/>
            <person name="Arai W."/>
            <person name="Tsubouchi T."/>
            <person name="Morono Y."/>
            <person name="Uchiyama I."/>
            <person name="Ito T."/>
            <person name="Fujiyama A."/>
            <person name="Inagaki F."/>
            <person name="Takami H."/>
        </authorList>
    </citation>
    <scope>NUCLEOTIDE SEQUENCE</scope>
    <source>
        <strain evidence="2">Expedition CK06-06</strain>
    </source>
</reference>
<dbReference type="EMBL" id="BARW01011422">
    <property type="protein sequence ID" value="GAI73383.1"/>
    <property type="molecule type" value="Genomic_DNA"/>
</dbReference>
<gene>
    <name evidence="2" type="ORF">S12H4_22031</name>
</gene>
<keyword evidence="1" id="KW-1133">Transmembrane helix</keyword>
<name>X1QYM3_9ZZZZ</name>
<evidence type="ECO:0000313" key="2">
    <source>
        <dbReference type="EMBL" id="GAI73383.1"/>
    </source>
</evidence>
<accession>X1QYM3</accession>
<keyword evidence="1" id="KW-0812">Transmembrane</keyword>
<evidence type="ECO:0000256" key="1">
    <source>
        <dbReference type="SAM" id="Phobius"/>
    </source>
</evidence>
<feature type="non-terminal residue" evidence="2">
    <location>
        <position position="1"/>
    </location>
</feature>
<evidence type="ECO:0008006" key="3">
    <source>
        <dbReference type="Google" id="ProtNLM"/>
    </source>
</evidence>
<protein>
    <recommendedName>
        <fullName evidence="3">Ketopantoate reductase C-terminal domain-containing protein</fullName>
    </recommendedName>
</protein>
<dbReference type="AlphaFoldDB" id="X1QYM3"/>
<organism evidence="2">
    <name type="scientific">marine sediment metagenome</name>
    <dbReference type="NCBI Taxonomy" id="412755"/>
    <lineage>
        <taxon>unclassified sequences</taxon>
        <taxon>metagenomes</taxon>
        <taxon>ecological metagenomes</taxon>
    </lineage>
</organism>
<feature type="transmembrane region" description="Helical" evidence="1">
    <location>
        <begin position="22"/>
        <end position="38"/>
    </location>
</feature>
<keyword evidence="1" id="KW-0472">Membrane</keyword>
<sequence length="98" mass="11627">KEGWEICRVQGIDPKQVAPTKYYYLPFFILVPFTRWLYNKKGMREMFAGHVKHSPEEMKDMYFTLLALGKQIGIRMPVYEGYQNYVLDYFRKMGGQSG</sequence>
<proteinExistence type="predicted"/>